<feature type="transmembrane region" description="Helical" evidence="8">
    <location>
        <begin position="204"/>
        <end position="225"/>
    </location>
</feature>
<accession>A0ABU0LYK3</accession>
<feature type="transmembrane region" description="Helical" evidence="8">
    <location>
        <begin position="152"/>
        <end position="168"/>
    </location>
</feature>
<dbReference type="RefSeq" id="WP_256547514.1">
    <property type="nucleotide sequence ID" value="NZ_CP101809.1"/>
</dbReference>
<reference evidence="9" key="1">
    <citation type="submission" date="2023-07" db="EMBL/GenBank/DDBJ databases">
        <title>Genomic Encyclopedia of Type Strains, Phase IV (KMG-IV): sequencing the most valuable type-strain genomes for metagenomic binning, comparative biology and taxonomic classification.</title>
        <authorList>
            <person name="Goeker M."/>
        </authorList>
    </citation>
    <scope>NUCLEOTIDE SEQUENCE [LARGE SCALE GENOMIC DNA]</scope>
    <source>
        <strain evidence="9">DSM 21204</strain>
    </source>
</reference>
<evidence type="ECO:0000256" key="2">
    <source>
        <dbReference type="ARBA" id="ARBA00007935"/>
    </source>
</evidence>
<organism evidence="9 10">
    <name type="scientific">Mycoplasmoides fastidiosum</name>
    <dbReference type="NCBI Taxonomy" id="92758"/>
    <lineage>
        <taxon>Bacteria</taxon>
        <taxon>Bacillati</taxon>
        <taxon>Mycoplasmatota</taxon>
        <taxon>Mycoplasmoidales</taxon>
        <taxon>Mycoplasmoidaceae</taxon>
        <taxon>Mycoplasmoides</taxon>
    </lineage>
</organism>
<keyword evidence="6 8" id="KW-1133">Transmembrane helix</keyword>
<evidence type="ECO:0000256" key="6">
    <source>
        <dbReference type="ARBA" id="ARBA00022989"/>
    </source>
</evidence>
<dbReference type="SUPFAM" id="SSF81345">
    <property type="entry name" value="ABC transporter involved in vitamin B12 uptake, BtuC"/>
    <property type="match status" value="1"/>
</dbReference>
<keyword evidence="5 8" id="KW-0812">Transmembrane</keyword>
<evidence type="ECO:0000256" key="1">
    <source>
        <dbReference type="ARBA" id="ARBA00004651"/>
    </source>
</evidence>
<keyword evidence="7 8" id="KW-0472">Membrane</keyword>
<comment type="similarity">
    <text evidence="2">Belongs to the binding-protein-dependent transport system permease family. FecCD subfamily.</text>
</comment>
<keyword evidence="3" id="KW-0813">Transport</keyword>
<keyword evidence="4" id="KW-1003">Cell membrane</keyword>
<feature type="transmembrane region" description="Helical" evidence="8">
    <location>
        <begin position="368"/>
        <end position="388"/>
    </location>
</feature>
<evidence type="ECO:0000256" key="7">
    <source>
        <dbReference type="ARBA" id="ARBA00023136"/>
    </source>
</evidence>
<dbReference type="EMBL" id="JAUSWO010000001">
    <property type="protein sequence ID" value="MDQ0513788.1"/>
    <property type="molecule type" value="Genomic_DNA"/>
</dbReference>
<feature type="transmembrane region" description="Helical" evidence="8">
    <location>
        <begin position="301"/>
        <end position="329"/>
    </location>
</feature>
<feature type="transmembrane region" description="Helical" evidence="8">
    <location>
        <begin position="35"/>
        <end position="55"/>
    </location>
</feature>
<comment type="subcellular location">
    <subcellularLocation>
        <location evidence="1">Cell membrane</location>
        <topology evidence="1">Multi-pass membrane protein</topology>
    </subcellularLocation>
</comment>
<dbReference type="Pfam" id="PF01032">
    <property type="entry name" value="FecCD"/>
    <property type="match status" value="1"/>
</dbReference>
<dbReference type="InterPro" id="IPR000522">
    <property type="entry name" value="ABC_transptr_permease_BtuC"/>
</dbReference>
<sequence>MSIKSLDHKEVVVNFHDVTFNKNRISIQKQKTIRYIKYLVAFLFAVVLVTALTIINIRFANNGKYNFQDLFYIFSTNNIFSTNTSQLTNVTTSTGPTFGAFSFTDLPPIRKATWISIATALAGIGLAISGSISQGLTKNPLSDPTTLGATEAVIFGSILMNVLVGSIVDANNFQYVYLAFSFLGGLLSVGFILVILKYLSNLNYLKITLTGLAISIFFKTLNFLLRINNASAIRTSFAISIGGAENIYGLYPSQETVLYIGIVLVAIGFITSIFLSKNLSLLELGDDKATSLGVNIKSVKIFGLLVILILIPISVSLVGNAAFVGLFAPHIVRIIFRTRDYRIVVPMGALLGASVMSLGLTLNTFTSTIPSSIYMVFIGAPMLIYLGWKQKSQ</sequence>
<evidence type="ECO:0000256" key="8">
    <source>
        <dbReference type="SAM" id="Phobius"/>
    </source>
</evidence>
<evidence type="ECO:0000313" key="10">
    <source>
        <dbReference type="Proteomes" id="UP001240643"/>
    </source>
</evidence>
<evidence type="ECO:0000313" key="9">
    <source>
        <dbReference type="EMBL" id="MDQ0513788.1"/>
    </source>
</evidence>
<keyword evidence="10" id="KW-1185">Reference proteome</keyword>
<evidence type="ECO:0000256" key="5">
    <source>
        <dbReference type="ARBA" id="ARBA00022692"/>
    </source>
</evidence>
<dbReference type="CDD" id="cd06550">
    <property type="entry name" value="TM_ABC_iron-siderophores_like"/>
    <property type="match status" value="1"/>
</dbReference>
<proteinExistence type="inferred from homology"/>
<gene>
    <name evidence="9" type="ORF">J2Z62_000226</name>
</gene>
<comment type="caution">
    <text evidence="9">The sequence shown here is derived from an EMBL/GenBank/DDBJ whole genome shotgun (WGS) entry which is preliminary data.</text>
</comment>
<dbReference type="InterPro" id="IPR037294">
    <property type="entry name" value="ABC_BtuC-like"/>
</dbReference>
<name>A0ABU0LYK3_9BACT</name>
<dbReference type="Gene3D" id="1.10.3470.10">
    <property type="entry name" value="ABC transporter involved in vitamin B12 uptake, BtuC"/>
    <property type="match status" value="1"/>
</dbReference>
<feature type="transmembrane region" description="Helical" evidence="8">
    <location>
        <begin position="257"/>
        <end position="275"/>
    </location>
</feature>
<feature type="transmembrane region" description="Helical" evidence="8">
    <location>
        <begin position="112"/>
        <end position="132"/>
    </location>
</feature>
<protein>
    <submittedName>
        <fullName evidence="9">Iron complex transport system permease protein</fullName>
    </submittedName>
</protein>
<evidence type="ECO:0000256" key="4">
    <source>
        <dbReference type="ARBA" id="ARBA00022475"/>
    </source>
</evidence>
<feature type="transmembrane region" description="Helical" evidence="8">
    <location>
        <begin position="175"/>
        <end position="198"/>
    </location>
</feature>
<evidence type="ECO:0000256" key="3">
    <source>
        <dbReference type="ARBA" id="ARBA00022448"/>
    </source>
</evidence>
<feature type="transmembrane region" description="Helical" evidence="8">
    <location>
        <begin position="341"/>
        <end position="362"/>
    </location>
</feature>
<dbReference type="Proteomes" id="UP001240643">
    <property type="component" value="Unassembled WGS sequence"/>
</dbReference>
<dbReference type="PANTHER" id="PTHR30472:SF25">
    <property type="entry name" value="ABC TRANSPORTER PERMEASE PROTEIN MJ0876-RELATED"/>
    <property type="match status" value="1"/>
</dbReference>
<dbReference type="PANTHER" id="PTHR30472">
    <property type="entry name" value="FERRIC ENTEROBACTIN TRANSPORT SYSTEM PERMEASE PROTEIN"/>
    <property type="match status" value="1"/>
</dbReference>